<dbReference type="PROSITE" id="PS51257">
    <property type="entry name" value="PROKAR_LIPOPROTEIN"/>
    <property type="match status" value="1"/>
</dbReference>
<dbReference type="Gene3D" id="3.40.190.10">
    <property type="entry name" value="Periplasmic binding protein-like II"/>
    <property type="match status" value="1"/>
</dbReference>
<dbReference type="InterPro" id="IPR030678">
    <property type="entry name" value="Peptide/Ni-bd"/>
</dbReference>
<organism evidence="3 4">
    <name type="scientific">Paractinoplanes globisporus</name>
    <dbReference type="NCBI Taxonomy" id="113565"/>
    <lineage>
        <taxon>Bacteria</taxon>
        <taxon>Bacillati</taxon>
        <taxon>Actinomycetota</taxon>
        <taxon>Actinomycetes</taxon>
        <taxon>Micromonosporales</taxon>
        <taxon>Micromonosporaceae</taxon>
        <taxon>Paractinoplanes</taxon>
    </lineage>
</organism>
<proteinExistence type="predicted"/>
<evidence type="ECO:0000313" key="3">
    <source>
        <dbReference type="EMBL" id="MFF5289532.1"/>
    </source>
</evidence>
<keyword evidence="4" id="KW-1185">Reference proteome</keyword>
<dbReference type="SUPFAM" id="SSF53850">
    <property type="entry name" value="Periplasmic binding protein-like II"/>
    <property type="match status" value="1"/>
</dbReference>
<dbReference type="PIRSF" id="PIRSF002741">
    <property type="entry name" value="MppA"/>
    <property type="match status" value="1"/>
</dbReference>
<dbReference type="InterPro" id="IPR039424">
    <property type="entry name" value="SBP_5"/>
</dbReference>
<reference evidence="3 4" key="1">
    <citation type="submission" date="2024-10" db="EMBL/GenBank/DDBJ databases">
        <title>The Natural Products Discovery Center: Release of the First 8490 Sequenced Strains for Exploring Actinobacteria Biosynthetic Diversity.</title>
        <authorList>
            <person name="Kalkreuter E."/>
            <person name="Kautsar S.A."/>
            <person name="Yang D."/>
            <person name="Bader C.D."/>
            <person name="Teijaro C.N."/>
            <person name="Fluegel L."/>
            <person name="Davis C.M."/>
            <person name="Simpson J.R."/>
            <person name="Lauterbach L."/>
            <person name="Steele A.D."/>
            <person name="Gui C."/>
            <person name="Meng S."/>
            <person name="Li G."/>
            <person name="Viehrig K."/>
            <person name="Ye F."/>
            <person name="Su P."/>
            <person name="Kiefer A.F."/>
            <person name="Nichols A."/>
            <person name="Cepeda A.J."/>
            <person name="Yan W."/>
            <person name="Fan B."/>
            <person name="Jiang Y."/>
            <person name="Adhikari A."/>
            <person name="Zheng C.-J."/>
            <person name="Schuster L."/>
            <person name="Cowan T.M."/>
            <person name="Smanski M.J."/>
            <person name="Chevrette M.G."/>
            <person name="De Carvalho L.P.S."/>
            <person name="Shen B."/>
        </authorList>
    </citation>
    <scope>NUCLEOTIDE SEQUENCE [LARGE SCALE GENOMIC DNA]</scope>
    <source>
        <strain evidence="3 4">NPDC000087</strain>
    </source>
</reference>
<dbReference type="InterPro" id="IPR000914">
    <property type="entry name" value="SBP_5_dom"/>
</dbReference>
<dbReference type="Proteomes" id="UP001602245">
    <property type="component" value="Unassembled WGS sequence"/>
</dbReference>
<evidence type="ECO:0000259" key="2">
    <source>
        <dbReference type="Pfam" id="PF00496"/>
    </source>
</evidence>
<dbReference type="Pfam" id="PF00496">
    <property type="entry name" value="SBP_bac_5"/>
    <property type="match status" value="1"/>
</dbReference>
<protein>
    <submittedName>
        <fullName evidence="3">ABC transporter substrate-binding protein</fullName>
    </submittedName>
</protein>
<gene>
    <name evidence="3" type="ORF">ACFY35_08845</name>
</gene>
<evidence type="ECO:0000313" key="4">
    <source>
        <dbReference type="Proteomes" id="UP001602245"/>
    </source>
</evidence>
<sequence length="601" mass="64090">MALRRQSRSPVAATLAVLAVSVVALAACGSNSGGSTTGASGKPVSGGTLKLLGSSDVDHLDTASAYYTASYTLERTFARQLFSYPASADTATANTPVPDLATEMPTKANGGISADGKTYTIHLRTGVDWNTTPARAVTAQDEVLGLKRLCNPVSPVGAPGYYENTIVGMKSYCDGFAKVPGTASAIAAYINGHQISGVTTPDAQTVVFTLLQPASDLVNILAMPFASPAPKEYLQYVPDSAAFRQHTISDGPYQVVGYTANQSITLDKNPAWTQASDPIRHQYVDHIDITEGQDAGPVQQQIQAGTADLEWDTTVPTPNIPALQAAKDARLGLYPALDTNPYLVFNLQSPTAKGALKNVKVRQAIEYAIDKTAIGQVYGGPALNTPLDQVIPPGNVGYQQFDLYPTANSKGDPATCKSMLAAAGYPNGFTITDVYRNAGNHPAVAQDIQADLKACGITDKLVPVNQGDYYGKYLNSPSAAQRGVWDISEPGWVPDWYGNNGRAIIEPLFDGRNYGPNSVDYGDYNNPAVNSLIDKALAAPDENTAATYWHQADMQIMKDAAIVPFQTQKTALYRSSRVQNAIFLPFSQAYDLTQIWLSPNS</sequence>
<keyword evidence="1" id="KW-0732">Signal</keyword>
<comment type="caution">
    <text evidence="3">The sequence shown here is derived from an EMBL/GenBank/DDBJ whole genome shotgun (WGS) entry which is preliminary data.</text>
</comment>
<dbReference type="PANTHER" id="PTHR30290">
    <property type="entry name" value="PERIPLASMIC BINDING COMPONENT OF ABC TRANSPORTER"/>
    <property type="match status" value="1"/>
</dbReference>
<feature type="signal peptide" evidence="1">
    <location>
        <begin position="1"/>
        <end position="26"/>
    </location>
</feature>
<dbReference type="Gene3D" id="3.10.105.10">
    <property type="entry name" value="Dipeptide-binding Protein, Domain 3"/>
    <property type="match status" value="1"/>
</dbReference>
<accession>A0ABW6WC57</accession>
<dbReference type="CDD" id="cd08506">
    <property type="entry name" value="PBP2_clavulanate_OppA2"/>
    <property type="match status" value="1"/>
</dbReference>
<dbReference type="PANTHER" id="PTHR30290:SF83">
    <property type="entry name" value="ABC TRANSPORTER SUBSTRATE-BINDING PROTEIN"/>
    <property type="match status" value="1"/>
</dbReference>
<feature type="domain" description="Solute-binding protein family 5" evidence="2">
    <location>
        <begin position="95"/>
        <end position="497"/>
    </location>
</feature>
<evidence type="ECO:0000256" key="1">
    <source>
        <dbReference type="SAM" id="SignalP"/>
    </source>
</evidence>
<dbReference type="RefSeq" id="WP_020515982.1">
    <property type="nucleotide sequence ID" value="NZ_JBIAZU010000002.1"/>
</dbReference>
<feature type="chain" id="PRO_5047267135" evidence="1">
    <location>
        <begin position="27"/>
        <end position="601"/>
    </location>
</feature>
<name>A0ABW6WC57_9ACTN</name>
<dbReference type="EMBL" id="JBIAZU010000002">
    <property type="protein sequence ID" value="MFF5289532.1"/>
    <property type="molecule type" value="Genomic_DNA"/>
</dbReference>